<dbReference type="EMBL" id="AHJG01000052">
    <property type="protein sequence ID" value="EPA06413.1"/>
    <property type="molecule type" value="Genomic_DNA"/>
</dbReference>
<sequence length="46" mass="5295">MVTLNDLKICENCGNVFSKKILTKTISRCPACNVWKKQHSEEKNEI</sequence>
<comment type="caution">
    <text evidence="1">The sequence shown here is derived from an EMBL/GenBank/DDBJ whole genome shotgun (WGS) entry which is preliminary data.</text>
</comment>
<name>S2E6N7_9ARCH</name>
<protein>
    <submittedName>
        <fullName evidence="1">Uncharacterized protein</fullName>
    </submittedName>
</protein>
<dbReference type="AlphaFoldDB" id="S2E6N7"/>
<dbReference type="Proteomes" id="UP000014065">
    <property type="component" value="Unassembled WGS sequence"/>
</dbReference>
<evidence type="ECO:0000313" key="2">
    <source>
        <dbReference type="Proteomes" id="UP000014065"/>
    </source>
</evidence>
<accession>S2E6N7</accession>
<proteinExistence type="predicted"/>
<evidence type="ECO:0000313" key="1">
    <source>
        <dbReference type="EMBL" id="EPA06413.1"/>
    </source>
</evidence>
<keyword evidence="2" id="KW-1185">Reference proteome</keyword>
<reference evidence="1 2" key="1">
    <citation type="journal article" date="2012" name="J. Bacteriol.">
        <title>Genome Sequence of "Candidatus Nitrosoarchaeum limnia" BG20, a Low-Salinity Ammonia-Oxidizing Archaeon from the San Francisco Bay Estuary.</title>
        <authorList>
            <person name="Mosier A.C."/>
            <person name="Allen E.E."/>
            <person name="Kim M."/>
            <person name="Ferriera S."/>
            <person name="Francis C.A."/>
        </authorList>
    </citation>
    <scope>NUCLEOTIDE SEQUENCE [LARGE SCALE GENOMIC DNA]</scope>
    <source>
        <strain evidence="1 2">BG20</strain>
    </source>
</reference>
<organism evidence="1 2">
    <name type="scientific">Candidatus Nitrosarchaeum limnium BG20</name>
    <dbReference type="NCBI Taxonomy" id="859192"/>
    <lineage>
        <taxon>Archaea</taxon>
        <taxon>Nitrososphaerota</taxon>
        <taxon>Nitrososphaeria</taxon>
        <taxon>Nitrosopumilales</taxon>
        <taxon>Nitrosopumilaceae</taxon>
        <taxon>Nitrosarchaeum</taxon>
    </lineage>
</organism>
<gene>
    <name evidence="1" type="ORF">BG20_I2133</name>
</gene>
<dbReference type="RefSeq" id="WP_193353001.1">
    <property type="nucleotide sequence ID" value="NZ_AHJG01000052.1"/>
</dbReference>